<dbReference type="SMART" id="SM00267">
    <property type="entry name" value="GGDEF"/>
    <property type="match status" value="1"/>
</dbReference>
<organism evidence="5 6">
    <name type="scientific">Allopontixanthobacter sediminis</name>
    <dbReference type="NCBI Taxonomy" id="1689985"/>
    <lineage>
        <taxon>Bacteria</taxon>
        <taxon>Pseudomonadati</taxon>
        <taxon>Pseudomonadota</taxon>
        <taxon>Alphaproteobacteria</taxon>
        <taxon>Sphingomonadales</taxon>
        <taxon>Erythrobacteraceae</taxon>
        <taxon>Allopontixanthobacter</taxon>
    </lineage>
</organism>
<dbReference type="PROSITE" id="PS50883">
    <property type="entry name" value="EAL"/>
    <property type="match status" value="1"/>
</dbReference>
<keyword evidence="6" id="KW-1185">Reference proteome</keyword>
<comment type="caution">
    <text evidence="5">The sequence shown here is derived from an EMBL/GenBank/DDBJ whole genome shotgun (WGS) entry which is preliminary data.</text>
</comment>
<keyword evidence="2" id="KW-1133">Transmembrane helix</keyword>
<dbReference type="SMART" id="SM00052">
    <property type="entry name" value="EAL"/>
    <property type="match status" value="1"/>
</dbReference>
<dbReference type="PANTHER" id="PTHR44757">
    <property type="entry name" value="DIGUANYLATE CYCLASE DGCP"/>
    <property type="match status" value="1"/>
</dbReference>
<evidence type="ECO:0000313" key="5">
    <source>
        <dbReference type="EMBL" id="MXP43922.1"/>
    </source>
</evidence>
<evidence type="ECO:0000313" key="6">
    <source>
        <dbReference type="Proteomes" id="UP000431922"/>
    </source>
</evidence>
<accession>A0A845B2T5</accession>
<protein>
    <submittedName>
        <fullName evidence="5">EAL domain-containing protein</fullName>
    </submittedName>
</protein>
<dbReference type="Gene3D" id="3.30.70.270">
    <property type="match status" value="1"/>
</dbReference>
<dbReference type="CDD" id="cd01948">
    <property type="entry name" value="EAL"/>
    <property type="match status" value="1"/>
</dbReference>
<dbReference type="Pfam" id="PF00990">
    <property type="entry name" value="GGDEF"/>
    <property type="match status" value="1"/>
</dbReference>
<keyword evidence="2" id="KW-0472">Membrane</keyword>
<dbReference type="Pfam" id="PF00563">
    <property type="entry name" value="EAL"/>
    <property type="match status" value="1"/>
</dbReference>
<dbReference type="InterPro" id="IPR043128">
    <property type="entry name" value="Rev_trsase/Diguanyl_cyclase"/>
</dbReference>
<evidence type="ECO:0000256" key="1">
    <source>
        <dbReference type="SAM" id="MobiDB-lite"/>
    </source>
</evidence>
<dbReference type="InterPro" id="IPR001633">
    <property type="entry name" value="EAL_dom"/>
</dbReference>
<dbReference type="SUPFAM" id="SSF141868">
    <property type="entry name" value="EAL domain-like"/>
    <property type="match status" value="1"/>
</dbReference>
<gene>
    <name evidence="5" type="ORF">GRI65_05565</name>
</gene>
<dbReference type="InterPro" id="IPR035919">
    <property type="entry name" value="EAL_sf"/>
</dbReference>
<dbReference type="PANTHER" id="PTHR44757:SF2">
    <property type="entry name" value="BIOFILM ARCHITECTURE MAINTENANCE PROTEIN MBAA"/>
    <property type="match status" value="1"/>
</dbReference>
<evidence type="ECO:0000259" key="3">
    <source>
        <dbReference type="PROSITE" id="PS50883"/>
    </source>
</evidence>
<proteinExistence type="predicted"/>
<feature type="domain" description="GGDEF" evidence="4">
    <location>
        <begin position="127"/>
        <end position="267"/>
    </location>
</feature>
<dbReference type="CDD" id="cd01949">
    <property type="entry name" value="GGDEF"/>
    <property type="match status" value="1"/>
</dbReference>
<dbReference type="InterPro" id="IPR000160">
    <property type="entry name" value="GGDEF_dom"/>
</dbReference>
<evidence type="ECO:0000259" key="4">
    <source>
        <dbReference type="PROSITE" id="PS50887"/>
    </source>
</evidence>
<dbReference type="Gene3D" id="3.20.20.450">
    <property type="entry name" value="EAL domain"/>
    <property type="match status" value="1"/>
</dbReference>
<sequence>MTDKTAPMSDKQCAAGRDFVALGISASAILMFVGIGSSVLPEIFKNWAGVGSGPDLMLVNALLLNIALIIFGRRRYSELLAELDQHRKAEESARLLAETDVLTNCLNRRSITPETDALIEQSKQAGKHTAFIMFDLDNFKQINDCNGHQVGDLVLKTTAQRIQTMLPTGSLLARLGGDEFACVISFEKSFRCRVDQLVNRLIDTVSQPISTGEQGVEITISAGISTTETNTDPASSLLDAKCLLHYADIAMYHAKKQGRNRYFWFEAGMEHQLRLRNELEAGIRRGLSNGEFVPYYEQQIDLHTGEIAGFEMLARWISSDLGIINPDIFIPVAEEMGLIGDLSDQLIEQALSDASHWDPTITVSVNISPIQLRDPWFAQKMLKFLVKHNFPAQRLEIEITETCLHENLGLVRSMITSLRNQGIRISLDDFGTGYSSLSQLQSLPFDRLKIDRSFVGDLARGGGESGSKIIDAIISLGDGLSIPITAEGIEDEETLEMLKKMGPLKGQGYHYGLPETSEQVKERLTKLGRYRTPKAIGPSEFPQPAALDGHLSEPQLKAGSSGA</sequence>
<dbReference type="InterPro" id="IPR052155">
    <property type="entry name" value="Biofilm_reg_signaling"/>
</dbReference>
<dbReference type="SUPFAM" id="SSF55073">
    <property type="entry name" value="Nucleotide cyclase"/>
    <property type="match status" value="1"/>
</dbReference>
<dbReference type="NCBIfam" id="TIGR00254">
    <property type="entry name" value="GGDEF"/>
    <property type="match status" value="1"/>
</dbReference>
<reference evidence="5 6" key="1">
    <citation type="submission" date="2019-12" db="EMBL/GenBank/DDBJ databases">
        <title>Genomic-based taxomic classification of the family Erythrobacteraceae.</title>
        <authorList>
            <person name="Xu L."/>
        </authorList>
    </citation>
    <scope>NUCLEOTIDE SEQUENCE [LARGE SCALE GENOMIC DNA]</scope>
    <source>
        <strain evidence="5 6">KCTC 42453</strain>
    </source>
</reference>
<dbReference type="PROSITE" id="PS50887">
    <property type="entry name" value="GGDEF"/>
    <property type="match status" value="1"/>
</dbReference>
<evidence type="ECO:0000256" key="2">
    <source>
        <dbReference type="SAM" id="Phobius"/>
    </source>
</evidence>
<dbReference type="Proteomes" id="UP000431922">
    <property type="component" value="Unassembled WGS sequence"/>
</dbReference>
<dbReference type="EMBL" id="WTYL01000001">
    <property type="protein sequence ID" value="MXP43922.1"/>
    <property type="molecule type" value="Genomic_DNA"/>
</dbReference>
<dbReference type="InterPro" id="IPR029787">
    <property type="entry name" value="Nucleotide_cyclase"/>
</dbReference>
<feature type="domain" description="EAL" evidence="3">
    <location>
        <begin position="276"/>
        <end position="528"/>
    </location>
</feature>
<feature type="region of interest" description="Disordered" evidence="1">
    <location>
        <begin position="531"/>
        <end position="563"/>
    </location>
</feature>
<dbReference type="OrthoDB" id="9814202at2"/>
<name>A0A845B2T5_9SPHN</name>
<keyword evidence="2" id="KW-0812">Transmembrane</keyword>
<feature type="transmembrane region" description="Helical" evidence="2">
    <location>
        <begin position="20"/>
        <end position="44"/>
    </location>
</feature>
<dbReference type="AlphaFoldDB" id="A0A845B2T5"/>